<name>A0ABM7PUV8_SINCY</name>
<dbReference type="Pfam" id="PF00106">
    <property type="entry name" value="adh_short"/>
    <property type="match status" value="1"/>
</dbReference>
<protein>
    <submittedName>
        <fullName evidence="3">Oxidoreductase</fullName>
    </submittedName>
</protein>
<dbReference type="InterPro" id="IPR036291">
    <property type="entry name" value="NAD(P)-bd_dom_sf"/>
</dbReference>
<dbReference type="EMBL" id="AP024525">
    <property type="protein sequence ID" value="BCT76043.1"/>
    <property type="molecule type" value="Genomic_DNA"/>
</dbReference>
<dbReference type="SUPFAM" id="SSF51735">
    <property type="entry name" value="NAD(P)-binding Rossmann-fold domains"/>
    <property type="match status" value="1"/>
</dbReference>
<dbReference type="Proteomes" id="UP001319861">
    <property type="component" value="Chromosome"/>
</dbReference>
<dbReference type="Gene3D" id="3.40.50.720">
    <property type="entry name" value="NAD(P)-binding Rossmann-like Domain"/>
    <property type="match status" value="1"/>
</dbReference>
<gene>
    <name evidence="3" type="ORF">SCMU_18850</name>
</gene>
<evidence type="ECO:0000256" key="2">
    <source>
        <dbReference type="ARBA" id="ARBA00023002"/>
    </source>
</evidence>
<reference evidence="3 4" key="1">
    <citation type="journal article" date="2021" name="J. Biosci. Bioeng.">
        <title>Identification and characterization of a chc gene cluster responsible for the aromatization pathway of cyclohexanecarboxylate degradation in Sinomonas cyclohexanicum ATCC 51369.</title>
        <authorList>
            <person name="Yamamoto T."/>
            <person name="Hasegawa Y."/>
            <person name="Lau P.C.K."/>
            <person name="Iwaki H."/>
        </authorList>
    </citation>
    <scope>NUCLEOTIDE SEQUENCE [LARGE SCALE GENOMIC DNA]</scope>
    <source>
        <strain evidence="3 4">ATCC 51369</strain>
    </source>
</reference>
<dbReference type="PRINTS" id="PR00081">
    <property type="entry name" value="GDHRDH"/>
</dbReference>
<organism evidence="3 4">
    <name type="scientific">Sinomonas cyclohexanicum</name>
    <name type="common">Corynebacterium cyclohexanicum</name>
    <dbReference type="NCBI Taxonomy" id="322009"/>
    <lineage>
        <taxon>Bacteria</taxon>
        <taxon>Bacillati</taxon>
        <taxon>Actinomycetota</taxon>
        <taxon>Actinomycetes</taxon>
        <taxon>Micrococcales</taxon>
        <taxon>Micrococcaceae</taxon>
        <taxon>Sinomonas</taxon>
    </lineage>
</organism>
<comment type="similarity">
    <text evidence="1">Belongs to the short-chain dehydrogenases/reductases (SDR) family.</text>
</comment>
<evidence type="ECO:0000313" key="3">
    <source>
        <dbReference type="EMBL" id="BCT76043.1"/>
    </source>
</evidence>
<evidence type="ECO:0000313" key="4">
    <source>
        <dbReference type="Proteomes" id="UP001319861"/>
    </source>
</evidence>
<dbReference type="RefSeq" id="WP_229232700.1">
    <property type="nucleotide sequence ID" value="NZ_AP024525.1"/>
</dbReference>
<dbReference type="InterPro" id="IPR002347">
    <property type="entry name" value="SDR_fam"/>
</dbReference>
<keyword evidence="2" id="KW-0560">Oxidoreductase</keyword>
<dbReference type="PANTHER" id="PTHR43477">
    <property type="entry name" value="DIHYDROANTICAPSIN 7-DEHYDROGENASE"/>
    <property type="match status" value="1"/>
</dbReference>
<accession>A0ABM7PUV8</accession>
<keyword evidence="4" id="KW-1185">Reference proteome</keyword>
<dbReference type="PANTHER" id="PTHR43477:SF1">
    <property type="entry name" value="DIHYDROANTICAPSIN 7-DEHYDROGENASE"/>
    <property type="match status" value="1"/>
</dbReference>
<proteinExistence type="inferred from homology"/>
<evidence type="ECO:0000256" key="1">
    <source>
        <dbReference type="ARBA" id="ARBA00006484"/>
    </source>
</evidence>
<dbReference type="InterPro" id="IPR051122">
    <property type="entry name" value="SDR_DHRS6-like"/>
</dbReference>
<sequence>MTHVGAQDSVVVVAGATSASGRATVAALRAAGATAVAVGSNADHLTEAFGASADAHDGGVPQFACDLADLAATQSLAADVRARFGRVDGVIHLVGGWRGGGTFAQQGDADWDFLVRGCVTTLRNTSRAFFDDIAASPTGRFAMVSTTTLARPSAANANYQAAKAAAEAWTRSMAQGLALLQSKRPEKDGGPLPQASAAVVLAVKALLDDAMREASPERTFPGYTPVDVLAERAVTLFSRDAAEINGARIDLTS</sequence>